<organism evidence="1 2">
    <name type="scientific">Litorimonas cladophorae</name>
    <dbReference type="NCBI Taxonomy" id="1220491"/>
    <lineage>
        <taxon>Bacteria</taxon>
        <taxon>Pseudomonadati</taxon>
        <taxon>Pseudomonadota</taxon>
        <taxon>Alphaproteobacteria</taxon>
        <taxon>Maricaulales</taxon>
        <taxon>Robiginitomaculaceae</taxon>
    </lineage>
</organism>
<reference evidence="1 2" key="1">
    <citation type="journal article" date="2014" name="Int. J. Syst. Evol. Microbiol.">
        <title>Complete genome sequence of Corynebacterium casei LMG S-19264T (=DSM 44701T), isolated from a smear-ripened cheese.</title>
        <authorList>
            <consortium name="US DOE Joint Genome Institute (JGI-PGF)"/>
            <person name="Walter F."/>
            <person name="Albersmeier A."/>
            <person name="Kalinowski J."/>
            <person name="Ruckert C."/>
        </authorList>
    </citation>
    <scope>NUCLEOTIDE SEQUENCE [LARGE SCALE GENOMIC DNA]</scope>
    <source>
        <strain evidence="1 2">KCTC 23968</strain>
    </source>
</reference>
<evidence type="ECO:0008006" key="3">
    <source>
        <dbReference type="Google" id="ProtNLM"/>
    </source>
</evidence>
<name>A0A918NJE8_9PROT</name>
<dbReference type="Proteomes" id="UP000600865">
    <property type="component" value="Unassembled WGS sequence"/>
</dbReference>
<comment type="caution">
    <text evidence="1">The sequence shown here is derived from an EMBL/GenBank/DDBJ whole genome shotgun (WGS) entry which is preliminary data.</text>
</comment>
<proteinExistence type="predicted"/>
<keyword evidence="2" id="KW-1185">Reference proteome</keyword>
<accession>A0A918NJE8</accession>
<dbReference type="EMBL" id="BMYV01000003">
    <property type="protein sequence ID" value="GGX74978.1"/>
    <property type="molecule type" value="Genomic_DNA"/>
</dbReference>
<dbReference type="InterPro" id="IPR027417">
    <property type="entry name" value="P-loop_NTPase"/>
</dbReference>
<evidence type="ECO:0000313" key="1">
    <source>
        <dbReference type="EMBL" id="GGX74978.1"/>
    </source>
</evidence>
<dbReference type="Gene3D" id="3.40.50.300">
    <property type="entry name" value="P-loop containing nucleotide triphosphate hydrolases"/>
    <property type="match status" value="1"/>
</dbReference>
<dbReference type="AlphaFoldDB" id="A0A918NJE8"/>
<gene>
    <name evidence="1" type="ORF">GCM10011309_26470</name>
</gene>
<protein>
    <recommendedName>
        <fullName evidence="3">Sulfotransferase family protein</fullName>
    </recommendedName>
</protein>
<sequence length="219" mass="25343">MHRSGTSTLAGTLRACGISFGEVLDQKLPRNEKGLNEPASILYMHEDLLVKSGGAWHNPPTDPEWEPLHKAVRNLFIESRQSERVWAFKDPRTVLVMDGWLEVLPDLGRAGIFRHPAEVASSINDRNQFDLENCFHIWSVYNRALLKLLRNNPFPIVEFVSDADEMLSSFERLIIQLNHEMSDEARGFFDRELKHFERPEIPVPKDALRIYFELQEYAN</sequence>
<evidence type="ECO:0000313" key="2">
    <source>
        <dbReference type="Proteomes" id="UP000600865"/>
    </source>
</evidence>
<dbReference type="SUPFAM" id="SSF52540">
    <property type="entry name" value="P-loop containing nucleoside triphosphate hydrolases"/>
    <property type="match status" value="1"/>
</dbReference>